<keyword evidence="10" id="KW-1185">Reference proteome</keyword>
<dbReference type="GO" id="GO:0016020">
    <property type="term" value="C:membrane"/>
    <property type="evidence" value="ECO:0007669"/>
    <property type="project" value="UniProtKB-SubCell"/>
</dbReference>
<evidence type="ECO:0000256" key="3">
    <source>
        <dbReference type="ARBA" id="ARBA00022729"/>
    </source>
</evidence>
<keyword evidence="5" id="KW-0472">Membrane</keyword>
<comment type="subcellular location">
    <subcellularLocation>
        <location evidence="1">Membrane</location>
    </subcellularLocation>
</comment>
<dbReference type="Gene3D" id="3.80.10.10">
    <property type="entry name" value="Ribonuclease Inhibitor"/>
    <property type="match status" value="3"/>
</dbReference>
<comment type="caution">
    <text evidence="9">The sequence shown here is derived from an EMBL/GenBank/DDBJ whole genome shotgun (WGS) entry which is preliminary data.</text>
</comment>
<evidence type="ECO:0000256" key="2">
    <source>
        <dbReference type="ARBA" id="ARBA00022614"/>
    </source>
</evidence>
<dbReference type="PANTHER" id="PTHR48009:SF4">
    <property type="entry name" value="LEUCINE-RICH REPEAT (LRR) FAMILY PROTEIN"/>
    <property type="match status" value="1"/>
</dbReference>
<evidence type="ECO:0000256" key="4">
    <source>
        <dbReference type="ARBA" id="ARBA00022737"/>
    </source>
</evidence>
<dbReference type="InterPro" id="IPR053213">
    <property type="entry name" value="RLP29"/>
</dbReference>
<keyword evidence="3 7" id="KW-0732">Signal</keyword>
<dbReference type="Pfam" id="PF08263">
    <property type="entry name" value="LRRNT_2"/>
    <property type="match status" value="1"/>
</dbReference>
<dbReference type="Proteomes" id="UP001408789">
    <property type="component" value="Unassembled WGS sequence"/>
</dbReference>
<evidence type="ECO:0000313" key="9">
    <source>
        <dbReference type="EMBL" id="KAK9070097.1"/>
    </source>
</evidence>
<evidence type="ECO:0000256" key="1">
    <source>
        <dbReference type="ARBA" id="ARBA00004370"/>
    </source>
</evidence>
<evidence type="ECO:0000256" key="7">
    <source>
        <dbReference type="SAM" id="SignalP"/>
    </source>
</evidence>
<evidence type="ECO:0000256" key="5">
    <source>
        <dbReference type="ARBA" id="ARBA00023136"/>
    </source>
</evidence>
<dbReference type="FunFam" id="3.80.10.10:FF:000400">
    <property type="entry name" value="Nuclear pore complex protein NUP107"/>
    <property type="match status" value="1"/>
</dbReference>
<evidence type="ECO:0000256" key="6">
    <source>
        <dbReference type="ARBA" id="ARBA00023180"/>
    </source>
</evidence>
<dbReference type="EMBL" id="JBCNJP010000012">
    <property type="protein sequence ID" value="KAK9070097.1"/>
    <property type="molecule type" value="Genomic_DNA"/>
</dbReference>
<dbReference type="AlphaFoldDB" id="A0AAP0DCN4"/>
<dbReference type="InterPro" id="IPR032675">
    <property type="entry name" value="LRR_dom_sf"/>
</dbReference>
<feature type="domain" description="Leucine-rich repeat-containing N-terminal plant-type" evidence="8">
    <location>
        <begin position="31"/>
        <end position="71"/>
    </location>
</feature>
<gene>
    <name evidence="9" type="ORF">SSX86_010496</name>
</gene>
<evidence type="ECO:0000313" key="10">
    <source>
        <dbReference type="Proteomes" id="UP001408789"/>
    </source>
</evidence>
<dbReference type="PANTHER" id="PTHR48009">
    <property type="entry name" value="LEUCINE-RICH REPEAT (LRR) FAMILY PROTEIN"/>
    <property type="match status" value="1"/>
</dbReference>
<keyword evidence="2" id="KW-0433">Leucine-rich repeat</keyword>
<dbReference type="SUPFAM" id="SSF52058">
    <property type="entry name" value="L domain-like"/>
    <property type="match status" value="1"/>
</dbReference>
<name>A0AAP0DCN4_9ASTR</name>
<feature type="chain" id="PRO_5042932618" description="Leucine-rich repeat-containing N-terminal plant-type domain-containing protein" evidence="7">
    <location>
        <begin position="28"/>
        <end position="400"/>
    </location>
</feature>
<keyword evidence="4" id="KW-0677">Repeat</keyword>
<organism evidence="9 10">
    <name type="scientific">Deinandra increscens subsp. villosa</name>
    <dbReference type="NCBI Taxonomy" id="3103831"/>
    <lineage>
        <taxon>Eukaryota</taxon>
        <taxon>Viridiplantae</taxon>
        <taxon>Streptophyta</taxon>
        <taxon>Embryophyta</taxon>
        <taxon>Tracheophyta</taxon>
        <taxon>Spermatophyta</taxon>
        <taxon>Magnoliopsida</taxon>
        <taxon>eudicotyledons</taxon>
        <taxon>Gunneridae</taxon>
        <taxon>Pentapetalae</taxon>
        <taxon>asterids</taxon>
        <taxon>campanulids</taxon>
        <taxon>Asterales</taxon>
        <taxon>Asteraceae</taxon>
        <taxon>Asteroideae</taxon>
        <taxon>Heliantheae alliance</taxon>
        <taxon>Madieae</taxon>
        <taxon>Madiinae</taxon>
        <taxon>Deinandra</taxon>
    </lineage>
</organism>
<dbReference type="InterPro" id="IPR001611">
    <property type="entry name" value="Leu-rich_rpt"/>
</dbReference>
<feature type="signal peptide" evidence="7">
    <location>
        <begin position="1"/>
        <end position="27"/>
    </location>
</feature>
<keyword evidence="6" id="KW-0325">Glycoprotein</keyword>
<dbReference type="InterPro" id="IPR013210">
    <property type="entry name" value="LRR_N_plant-typ"/>
</dbReference>
<dbReference type="Pfam" id="PF00560">
    <property type="entry name" value="LRR_1"/>
    <property type="match status" value="4"/>
</dbReference>
<proteinExistence type="predicted"/>
<dbReference type="FunFam" id="3.80.10.10:FF:000041">
    <property type="entry name" value="LRR receptor-like serine/threonine-protein kinase ERECTA"/>
    <property type="match status" value="1"/>
</dbReference>
<sequence>MMKMMNRVFVSIMISFFIAHQIRFSFAILDPNDFLALQSISKSLTDMPGSNYLSSWDFTSDPCNFAGVFCSGERVVALNLGDPRAGASGLSGTIDPAIGKLTNLTELTIVPGRITGELPAELSELTELRFLGISRNFISGEIPATLSSVTRLRTVDLSYNQLTGNVPWAVGSLPALTNVVLCHNRLSGSLPAFVSQTLTRLDLKHNNFSGSIPPGFLPVSLQYLSVSQNRFTGPVDYLLPQLNRLTYLDLSQNRFTGPIPSSIFSFPITTLQLDRNLFSGPVQPFNEVAIQTVDLSHNLLYGEVSPLFSTVQNLYLNNNRFTGSVPTTLVDRLMAGNVQLLYLQHNFLTAVPIKPTEVIPVSSSLCLQYNCMVLPVQTPCPVESGSQKTRPTSQCMEWKG</sequence>
<accession>A0AAP0DCN4</accession>
<reference evidence="9 10" key="1">
    <citation type="submission" date="2024-04" db="EMBL/GenBank/DDBJ databases">
        <title>The reference genome of an endangered Asteraceae, Deinandra increscens subsp. villosa, native to the Central Coast of California.</title>
        <authorList>
            <person name="Guilliams M."/>
            <person name="Hasenstab-Lehman K."/>
            <person name="Meyer R."/>
            <person name="Mcevoy S."/>
        </authorList>
    </citation>
    <scope>NUCLEOTIDE SEQUENCE [LARGE SCALE GENOMIC DNA]</scope>
    <source>
        <tissue evidence="9">Leaf</tissue>
    </source>
</reference>
<evidence type="ECO:0000259" key="8">
    <source>
        <dbReference type="Pfam" id="PF08263"/>
    </source>
</evidence>
<protein>
    <recommendedName>
        <fullName evidence="8">Leucine-rich repeat-containing N-terminal plant-type domain-containing protein</fullName>
    </recommendedName>
</protein>